<dbReference type="InterPro" id="IPR035959">
    <property type="entry name" value="RutC-like_sf"/>
</dbReference>
<evidence type="ECO:0000313" key="5">
    <source>
        <dbReference type="Proteomes" id="UP000027920"/>
    </source>
</evidence>
<dbReference type="InterPro" id="IPR003953">
    <property type="entry name" value="FAD-dep_OxRdtase_2_FAD-bd"/>
</dbReference>
<gene>
    <name evidence="4" type="ORF">A1O9_10394</name>
</gene>
<name>A0A072NZY4_9EURO</name>
<dbReference type="Pfam" id="PF00890">
    <property type="entry name" value="FAD_binding_2"/>
    <property type="match status" value="1"/>
</dbReference>
<dbReference type="RefSeq" id="XP_013256009.1">
    <property type="nucleotide sequence ID" value="XM_013400555.1"/>
</dbReference>
<dbReference type="VEuPathDB" id="FungiDB:A1O9_10394"/>
<dbReference type="STRING" id="1182545.A0A072NZY4"/>
<dbReference type="InterPro" id="IPR036188">
    <property type="entry name" value="FAD/NAD-bd_sf"/>
</dbReference>
<evidence type="ECO:0000313" key="4">
    <source>
        <dbReference type="EMBL" id="KEF53419.1"/>
    </source>
</evidence>
<evidence type="ECO:0000256" key="2">
    <source>
        <dbReference type="ARBA" id="ARBA00023002"/>
    </source>
</evidence>
<organism evidence="4 5">
    <name type="scientific">Exophiala aquamarina CBS 119918</name>
    <dbReference type="NCBI Taxonomy" id="1182545"/>
    <lineage>
        <taxon>Eukaryota</taxon>
        <taxon>Fungi</taxon>
        <taxon>Dikarya</taxon>
        <taxon>Ascomycota</taxon>
        <taxon>Pezizomycotina</taxon>
        <taxon>Eurotiomycetes</taxon>
        <taxon>Chaetothyriomycetidae</taxon>
        <taxon>Chaetothyriales</taxon>
        <taxon>Herpotrichiellaceae</taxon>
        <taxon>Exophiala</taxon>
    </lineage>
</organism>
<dbReference type="SUPFAM" id="SSF55298">
    <property type="entry name" value="YjgF-like"/>
    <property type="match status" value="1"/>
</dbReference>
<keyword evidence="1" id="KW-0285">Flavoprotein</keyword>
<dbReference type="AlphaFoldDB" id="A0A072NZY4"/>
<dbReference type="InterPro" id="IPR006175">
    <property type="entry name" value="YjgF/YER057c/UK114"/>
</dbReference>
<dbReference type="Gene3D" id="3.50.50.60">
    <property type="entry name" value="FAD/NAD(P)-binding domain"/>
    <property type="match status" value="1"/>
</dbReference>
<dbReference type="Gene3D" id="3.30.1330.40">
    <property type="entry name" value="RutC-like"/>
    <property type="match status" value="1"/>
</dbReference>
<evidence type="ECO:0000259" key="3">
    <source>
        <dbReference type="Pfam" id="PF00890"/>
    </source>
</evidence>
<reference evidence="4 5" key="1">
    <citation type="submission" date="2013-03" db="EMBL/GenBank/DDBJ databases">
        <title>The Genome Sequence of Exophiala aquamarina CBS 119918.</title>
        <authorList>
            <consortium name="The Broad Institute Genomics Platform"/>
            <person name="Cuomo C."/>
            <person name="de Hoog S."/>
            <person name="Gorbushina A."/>
            <person name="Walker B."/>
            <person name="Young S.K."/>
            <person name="Zeng Q."/>
            <person name="Gargeya S."/>
            <person name="Fitzgerald M."/>
            <person name="Haas B."/>
            <person name="Abouelleil A."/>
            <person name="Allen A.W."/>
            <person name="Alvarado L."/>
            <person name="Arachchi H.M."/>
            <person name="Berlin A.M."/>
            <person name="Chapman S.B."/>
            <person name="Gainer-Dewar J."/>
            <person name="Goldberg J."/>
            <person name="Griggs A."/>
            <person name="Gujja S."/>
            <person name="Hansen M."/>
            <person name="Howarth C."/>
            <person name="Imamovic A."/>
            <person name="Ireland A."/>
            <person name="Larimer J."/>
            <person name="McCowan C."/>
            <person name="Murphy C."/>
            <person name="Pearson M."/>
            <person name="Poon T.W."/>
            <person name="Priest M."/>
            <person name="Roberts A."/>
            <person name="Saif S."/>
            <person name="Shea T."/>
            <person name="Sisk P."/>
            <person name="Sykes S."/>
            <person name="Wortman J."/>
            <person name="Nusbaum C."/>
            <person name="Birren B."/>
        </authorList>
    </citation>
    <scope>NUCLEOTIDE SEQUENCE [LARGE SCALE GENOMIC DNA]</scope>
    <source>
        <strain evidence="4 5">CBS 119918</strain>
    </source>
</reference>
<keyword evidence="5" id="KW-1185">Reference proteome</keyword>
<keyword evidence="2" id="KW-0560">Oxidoreductase</keyword>
<proteinExistence type="predicted"/>
<dbReference type="SUPFAM" id="SSF51905">
    <property type="entry name" value="FAD/NAD(P)-binding domain"/>
    <property type="match status" value="1"/>
</dbReference>
<dbReference type="OrthoDB" id="309640at2759"/>
<dbReference type="GeneID" id="25285298"/>
<accession>A0A072NZY4</accession>
<dbReference type="EMBL" id="AMGV01000013">
    <property type="protein sequence ID" value="KEF53419.1"/>
    <property type="molecule type" value="Genomic_DNA"/>
</dbReference>
<dbReference type="Pfam" id="PF01042">
    <property type="entry name" value="Ribonuc_L-PSP"/>
    <property type="match status" value="1"/>
</dbReference>
<dbReference type="PANTHER" id="PTHR43857">
    <property type="entry name" value="BLR7761 PROTEIN"/>
    <property type="match status" value="1"/>
</dbReference>
<comment type="caution">
    <text evidence="4">The sequence shown here is derived from an EMBL/GenBank/DDBJ whole genome shotgun (WGS) entry which is preliminary data.</text>
</comment>
<feature type="domain" description="FAD-dependent oxidoreductase 2 FAD-binding" evidence="3">
    <location>
        <begin position="146"/>
        <end position="176"/>
    </location>
</feature>
<sequence length="179" mass="19512">MSPHARSRGSVRTLDPYGVWESGPIFSHAATIMGHIRIVATADQVGVDQNGVTTKEPQAQIEQAFQNLHRTVEAAGARVEDVSKLDWYIVNYDHKNRLYRKSLIKFLNGHRPATTAVGVQALAEPDFVFEVEAYAAVRQAPVRNVDVVVVGAGLSGLKAACDIQKAGYSCLAVEARDRV</sequence>
<dbReference type="CDD" id="cd00448">
    <property type="entry name" value="YjgF_YER057c_UK114_family"/>
    <property type="match status" value="1"/>
</dbReference>
<protein>
    <recommendedName>
        <fullName evidence="3">FAD-dependent oxidoreductase 2 FAD-binding domain-containing protein</fullName>
    </recommendedName>
</protein>
<dbReference type="GO" id="GO:0016491">
    <property type="term" value="F:oxidoreductase activity"/>
    <property type="evidence" value="ECO:0007669"/>
    <property type="project" value="UniProtKB-KW"/>
</dbReference>
<dbReference type="PANTHER" id="PTHR43857:SF1">
    <property type="entry name" value="YJGH FAMILY PROTEIN"/>
    <property type="match status" value="1"/>
</dbReference>
<dbReference type="Proteomes" id="UP000027920">
    <property type="component" value="Unassembled WGS sequence"/>
</dbReference>
<evidence type="ECO:0000256" key="1">
    <source>
        <dbReference type="ARBA" id="ARBA00022630"/>
    </source>
</evidence>
<dbReference type="HOGENOM" id="CLU_100715_4_4_1"/>